<evidence type="ECO:0000256" key="1">
    <source>
        <dbReference type="ARBA" id="ARBA00004123"/>
    </source>
</evidence>
<evidence type="ECO:0000256" key="5">
    <source>
        <dbReference type="ARBA" id="ARBA00023306"/>
    </source>
</evidence>
<organism evidence="7 8">
    <name type="scientific">Brachionus calyciflorus</name>
    <dbReference type="NCBI Taxonomy" id="104777"/>
    <lineage>
        <taxon>Eukaryota</taxon>
        <taxon>Metazoa</taxon>
        <taxon>Spiralia</taxon>
        <taxon>Gnathifera</taxon>
        <taxon>Rotifera</taxon>
        <taxon>Eurotatoria</taxon>
        <taxon>Monogononta</taxon>
        <taxon>Pseudotrocha</taxon>
        <taxon>Ploima</taxon>
        <taxon>Brachionidae</taxon>
        <taxon>Brachionus</taxon>
    </lineage>
</organism>
<gene>
    <name evidence="7" type="ORF">OXX778_LOCUS9599</name>
</gene>
<evidence type="ECO:0000313" key="7">
    <source>
        <dbReference type="EMBL" id="CAF0864271.1"/>
    </source>
</evidence>
<dbReference type="AlphaFoldDB" id="A0A813WPC8"/>
<evidence type="ECO:0008006" key="9">
    <source>
        <dbReference type="Google" id="ProtNLM"/>
    </source>
</evidence>
<sequence>MVQIYIKLSEDKEVNEWAIIELQGDLECEKGESICGKFMADLHFNKDGTPILILGHHVMHGKVSNLDKPMVLIKKFKEKLDNPNVDEQMQVDDALEQKFKTEYIVQAIIRKKILFNKRPKPIVF</sequence>
<keyword evidence="4" id="KW-0539">Nucleus</keyword>
<keyword evidence="5" id="KW-0131">Cell cycle</keyword>
<evidence type="ECO:0000256" key="4">
    <source>
        <dbReference type="ARBA" id="ARBA00023242"/>
    </source>
</evidence>
<comment type="subcellular location">
    <subcellularLocation>
        <location evidence="1">Nucleus</location>
    </subcellularLocation>
</comment>
<name>A0A813WPC8_9BILA</name>
<evidence type="ECO:0000313" key="8">
    <source>
        <dbReference type="Proteomes" id="UP000663879"/>
    </source>
</evidence>
<dbReference type="PANTHER" id="PTHR28605:SF1">
    <property type="entry name" value="CHROMOSOME TRANSMISSION FIDELITY FACTOR 8"/>
    <property type="match status" value="1"/>
</dbReference>
<keyword evidence="3" id="KW-0238">DNA-binding</keyword>
<comment type="similarity">
    <text evidence="6">Belongs to the CTF8 family.</text>
</comment>
<dbReference type="GO" id="GO:0003677">
    <property type="term" value="F:DNA binding"/>
    <property type="evidence" value="ECO:0007669"/>
    <property type="project" value="UniProtKB-KW"/>
</dbReference>
<evidence type="ECO:0000256" key="3">
    <source>
        <dbReference type="ARBA" id="ARBA00023125"/>
    </source>
</evidence>
<reference evidence="7" key="1">
    <citation type="submission" date="2021-02" db="EMBL/GenBank/DDBJ databases">
        <authorList>
            <person name="Nowell W R."/>
        </authorList>
    </citation>
    <scope>NUCLEOTIDE SEQUENCE</scope>
    <source>
        <strain evidence="7">Ploen Becks lab</strain>
    </source>
</reference>
<dbReference type="OrthoDB" id="121932at2759"/>
<dbReference type="GO" id="GO:0007064">
    <property type="term" value="P:mitotic sister chromatid cohesion"/>
    <property type="evidence" value="ECO:0007669"/>
    <property type="project" value="InterPro"/>
</dbReference>
<proteinExistence type="inferred from homology"/>
<evidence type="ECO:0000256" key="2">
    <source>
        <dbReference type="ARBA" id="ARBA00022705"/>
    </source>
</evidence>
<dbReference type="PANTHER" id="PTHR28605">
    <property type="entry name" value="CTF8, CHROMOSOME TRANSMISSION FIDELITY FACTOR 8 HOMOLOG (S. CEREVISIAE)"/>
    <property type="match status" value="1"/>
</dbReference>
<accession>A0A813WPC8</accession>
<dbReference type="EMBL" id="CAJNOC010001430">
    <property type="protein sequence ID" value="CAF0864271.1"/>
    <property type="molecule type" value="Genomic_DNA"/>
</dbReference>
<keyword evidence="2" id="KW-0235">DNA replication</keyword>
<evidence type="ECO:0000256" key="6">
    <source>
        <dbReference type="ARBA" id="ARBA00038447"/>
    </source>
</evidence>
<dbReference type="InterPro" id="IPR018607">
    <property type="entry name" value="Ctf8"/>
</dbReference>
<protein>
    <recommendedName>
        <fullName evidence="9">Ctf8</fullName>
    </recommendedName>
</protein>
<dbReference type="Pfam" id="PF09696">
    <property type="entry name" value="Ctf8"/>
    <property type="match status" value="1"/>
</dbReference>
<keyword evidence="8" id="KW-1185">Reference proteome</keyword>
<comment type="caution">
    <text evidence="7">The sequence shown here is derived from an EMBL/GenBank/DDBJ whole genome shotgun (WGS) entry which is preliminary data.</text>
</comment>
<dbReference type="GO" id="GO:0031390">
    <property type="term" value="C:Ctf18 RFC-like complex"/>
    <property type="evidence" value="ECO:0007669"/>
    <property type="project" value="InterPro"/>
</dbReference>
<dbReference type="GO" id="GO:0006260">
    <property type="term" value="P:DNA replication"/>
    <property type="evidence" value="ECO:0007669"/>
    <property type="project" value="UniProtKB-KW"/>
</dbReference>
<dbReference type="Proteomes" id="UP000663879">
    <property type="component" value="Unassembled WGS sequence"/>
</dbReference>